<dbReference type="NCBIfam" id="TIGR01131">
    <property type="entry name" value="ATP_synt_6_or_A"/>
    <property type="match status" value="1"/>
</dbReference>
<keyword evidence="9 11" id="KW-0472">Membrane</keyword>
<proteinExistence type="inferred from homology"/>
<feature type="transmembrane region" description="Helical" evidence="11">
    <location>
        <begin position="91"/>
        <end position="110"/>
    </location>
</feature>
<keyword evidence="5 11" id="KW-0812">Transmembrane</keyword>
<dbReference type="PANTHER" id="PTHR11410">
    <property type="entry name" value="ATP SYNTHASE SUBUNIT A"/>
    <property type="match status" value="1"/>
</dbReference>
<evidence type="ECO:0000313" key="14">
    <source>
        <dbReference type="Proteomes" id="UP000761264"/>
    </source>
</evidence>
<evidence type="ECO:0000256" key="6">
    <source>
        <dbReference type="ARBA" id="ARBA00022781"/>
    </source>
</evidence>
<evidence type="ECO:0000256" key="11">
    <source>
        <dbReference type="HAMAP-Rule" id="MF_01393"/>
    </source>
</evidence>
<keyword evidence="11" id="KW-1003">Cell membrane</keyword>
<comment type="caution">
    <text evidence="13">The sequence shown here is derived from an EMBL/GenBank/DDBJ whole genome shotgun (WGS) entry which is preliminary data.</text>
</comment>
<evidence type="ECO:0000256" key="1">
    <source>
        <dbReference type="ARBA" id="ARBA00004141"/>
    </source>
</evidence>
<evidence type="ECO:0000256" key="3">
    <source>
        <dbReference type="ARBA" id="ARBA00022448"/>
    </source>
</evidence>
<evidence type="ECO:0000256" key="10">
    <source>
        <dbReference type="ARBA" id="ARBA00023310"/>
    </source>
</evidence>
<feature type="transmembrane region" description="Helical" evidence="11">
    <location>
        <begin position="36"/>
        <end position="54"/>
    </location>
</feature>
<evidence type="ECO:0000256" key="5">
    <source>
        <dbReference type="ARBA" id="ARBA00022692"/>
    </source>
</evidence>
<evidence type="ECO:0000256" key="8">
    <source>
        <dbReference type="ARBA" id="ARBA00023065"/>
    </source>
</evidence>
<keyword evidence="6 11" id="KW-0375">Hydrogen ion transport</keyword>
<keyword evidence="3 11" id="KW-0813">Transport</keyword>
<keyword evidence="4 11" id="KW-0138">CF(0)</keyword>
<dbReference type="CDD" id="cd00310">
    <property type="entry name" value="ATP-synt_Fo_a_6"/>
    <property type="match status" value="1"/>
</dbReference>
<comment type="function">
    <text evidence="11 12">Key component of the proton channel; it plays a direct role in the translocation of protons across the membrane.</text>
</comment>
<evidence type="ECO:0000313" key="13">
    <source>
        <dbReference type="EMBL" id="NIA69769.1"/>
    </source>
</evidence>
<dbReference type="InterPro" id="IPR045083">
    <property type="entry name" value="ATP_synth_F0_asu_bact/mt"/>
</dbReference>
<dbReference type="PRINTS" id="PR00123">
    <property type="entry name" value="ATPASEA"/>
</dbReference>
<dbReference type="Proteomes" id="UP000761264">
    <property type="component" value="Unassembled WGS sequence"/>
</dbReference>
<dbReference type="Pfam" id="PF00119">
    <property type="entry name" value="ATP-synt_A"/>
    <property type="match status" value="1"/>
</dbReference>
<evidence type="ECO:0000256" key="2">
    <source>
        <dbReference type="ARBA" id="ARBA00006810"/>
    </source>
</evidence>
<accession>A0A967EYJ4</accession>
<dbReference type="GO" id="GO:0045259">
    <property type="term" value="C:proton-transporting ATP synthase complex"/>
    <property type="evidence" value="ECO:0007669"/>
    <property type="project" value="UniProtKB-KW"/>
</dbReference>
<dbReference type="HAMAP" id="MF_01393">
    <property type="entry name" value="ATP_synth_a_bact"/>
    <property type="match status" value="1"/>
</dbReference>
<name>A0A967EYJ4_9PROT</name>
<dbReference type="RefSeq" id="WP_167225691.1">
    <property type="nucleotide sequence ID" value="NZ_JAAQPH010000010.1"/>
</dbReference>
<evidence type="ECO:0000256" key="9">
    <source>
        <dbReference type="ARBA" id="ARBA00023136"/>
    </source>
</evidence>
<protein>
    <recommendedName>
        <fullName evidence="11 12">ATP synthase subunit a</fullName>
    </recommendedName>
    <alternativeName>
        <fullName evidence="11">ATP synthase F0 sector subunit a</fullName>
    </alternativeName>
    <alternativeName>
        <fullName evidence="11">F-ATPase subunit 6</fullName>
    </alternativeName>
</protein>
<feature type="transmembrane region" description="Helical" evidence="11">
    <location>
        <begin position="146"/>
        <end position="172"/>
    </location>
</feature>
<keyword evidence="10 11" id="KW-0066">ATP synthesis</keyword>
<dbReference type="NCBIfam" id="NF004482">
    <property type="entry name" value="PRK05815.2-4"/>
    <property type="match status" value="1"/>
</dbReference>
<dbReference type="InterPro" id="IPR000568">
    <property type="entry name" value="ATP_synth_F0_asu"/>
</dbReference>
<feature type="transmembrane region" description="Helical" evidence="11">
    <location>
        <begin position="178"/>
        <end position="197"/>
    </location>
</feature>
<keyword evidence="8 11" id="KW-0406">Ion transport</keyword>
<dbReference type="GO" id="GO:0005886">
    <property type="term" value="C:plasma membrane"/>
    <property type="evidence" value="ECO:0007669"/>
    <property type="project" value="UniProtKB-SubCell"/>
</dbReference>
<dbReference type="SUPFAM" id="SSF81336">
    <property type="entry name" value="F1F0 ATP synthase subunit A"/>
    <property type="match status" value="1"/>
</dbReference>
<evidence type="ECO:0000256" key="7">
    <source>
        <dbReference type="ARBA" id="ARBA00022989"/>
    </source>
</evidence>
<feature type="transmembrane region" description="Helical" evidence="11">
    <location>
        <begin position="206"/>
        <end position="224"/>
    </location>
</feature>
<organism evidence="13 14">
    <name type="scientific">Pelagibius litoralis</name>
    <dbReference type="NCBI Taxonomy" id="374515"/>
    <lineage>
        <taxon>Bacteria</taxon>
        <taxon>Pseudomonadati</taxon>
        <taxon>Pseudomonadota</taxon>
        <taxon>Alphaproteobacteria</taxon>
        <taxon>Rhodospirillales</taxon>
        <taxon>Rhodovibrionaceae</taxon>
        <taxon>Pelagibius</taxon>
    </lineage>
</organism>
<keyword evidence="7 11" id="KW-1133">Transmembrane helix</keyword>
<comment type="subcellular location">
    <subcellularLocation>
        <location evidence="11 12">Cell membrane</location>
        <topology evidence="11 12">Multi-pass membrane protein</topology>
    </subcellularLocation>
    <subcellularLocation>
        <location evidence="1">Membrane</location>
        <topology evidence="1">Multi-pass membrane protein</topology>
    </subcellularLocation>
</comment>
<reference evidence="13" key="1">
    <citation type="submission" date="2020-03" db="EMBL/GenBank/DDBJ databases">
        <title>Genome of Pelagibius litoralis DSM 21314T.</title>
        <authorList>
            <person name="Wang G."/>
        </authorList>
    </citation>
    <scope>NUCLEOTIDE SEQUENCE</scope>
    <source>
        <strain evidence="13">DSM 21314</strain>
    </source>
</reference>
<dbReference type="EMBL" id="JAAQPH010000010">
    <property type="protein sequence ID" value="NIA69769.1"/>
    <property type="molecule type" value="Genomic_DNA"/>
</dbReference>
<evidence type="ECO:0000256" key="12">
    <source>
        <dbReference type="RuleBase" id="RU000483"/>
    </source>
</evidence>
<dbReference type="PANTHER" id="PTHR11410:SF0">
    <property type="entry name" value="ATP SYNTHASE SUBUNIT A"/>
    <property type="match status" value="1"/>
</dbReference>
<feature type="transmembrane region" description="Helical" evidence="11">
    <location>
        <begin position="230"/>
        <end position="248"/>
    </location>
</feature>
<dbReference type="AlphaFoldDB" id="A0A967EYJ4"/>
<dbReference type="GO" id="GO:0046933">
    <property type="term" value="F:proton-transporting ATP synthase activity, rotational mechanism"/>
    <property type="evidence" value="ECO:0007669"/>
    <property type="project" value="UniProtKB-UniRule"/>
</dbReference>
<dbReference type="Gene3D" id="1.20.120.220">
    <property type="entry name" value="ATP synthase, F0 complex, subunit A"/>
    <property type="match status" value="1"/>
</dbReference>
<feature type="transmembrane region" description="Helical" evidence="11">
    <location>
        <begin position="116"/>
        <end position="134"/>
    </location>
</feature>
<comment type="similarity">
    <text evidence="2 11 12">Belongs to the ATPase A chain family.</text>
</comment>
<evidence type="ECO:0000256" key="4">
    <source>
        <dbReference type="ARBA" id="ARBA00022547"/>
    </source>
</evidence>
<dbReference type="InterPro" id="IPR035908">
    <property type="entry name" value="F0_ATP_A_sf"/>
</dbReference>
<gene>
    <name evidence="11" type="primary">atpB</name>
    <name evidence="13" type="ORF">HBA54_14290</name>
</gene>
<sequence length="255" mass="28197">MASYEPQVPYAITQFEFDVLVPIQIFGIDVSFTTSAQAMVTTTILVAFFMIFGMRKQAMVPGRLQSAVESVYVFVARTVIKTAGPEAQHTIPFVFTLFVFILFGSLLGLTPVKFTLTSHLVVTLALSLTVFIYVNTLAVRRQGMGFFNIFLPAGTPLYLAPLLIVIEVISYLFRPITLGVRIFANILAGHIMIKLFADFSVMMTEALGAVGVGISLLPVTMMVVLYGFEVMIFLVQAYIFILITSLYIRDALHGH</sequence>
<keyword evidence="14" id="KW-1185">Reference proteome</keyword>